<organism evidence="1">
    <name type="scientific">Marinobacter nauticus</name>
    <name type="common">Marinobacter hydrocarbonoclasticus</name>
    <name type="synonym">Marinobacter aquaeolei</name>
    <dbReference type="NCBI Taxonomy" id="2743"/>
    <lineage>
        <taxon>Bacteria</taxon>
        <taxon>Pseudomonadati</taxon>
        <taxon>Pseudomonadota</taxon>
        <taxon>Gammaproteobacteria</taxon>
        <taxon>Pseudomonadales</taxon>
        <taxon>Marinobacteraceae</taxon>
        <taxon>Marinobacter</taxon>
    </lineage>
</organism>
<evidence type="ECO:0000313" key="1">
    <source>
        <dbReference type="EMBL" id="BBJ03343.1"/>
    </source>
</evidence>
<name>A0A455WAL5_MARNT</name>
<dbReference type="EMBL" id="AP019537">
    <property type="protein sequence ID" value="BBJ03343.1"/>
    <property type="molecule type" value="Genomic_DNA"/>
</dbReference>
<reference evidence="1" key="1">
    <citation type="submission" date="2019-03" db="EMBL/GenBank/DDBJ databases">
        <title>Whole genome analysis of nitrate-reducing bacteria Marinobacter hydrocarbonoclasticus YB03.</title>
        <authorList>
            <person name="Azam A.H."/>
            <person name="Yuk S.R."/>
            <person name="Kamarisima K."/>
            <person name="Miyanaga K."/>
            <person name="Tanji Y."/>
        </authorList>
    </citation>
    <scope>NUCLEOTIDE SEQUENCE</scope>
    <source>
        <strain evidence="1">YB03</strain>
    </source>
</reference>
<protein>
    <recommendedName>
        <fullName evidence="2">Mannitol repressor</fullName>
    </recommendedName>
</protein>
<evidence type="ECO:0008006" key="2">
    <source>
        <dbReference type="Google" id="ProtNLM"/>
    </source>
</evidence>
<accession>A0A455WAL5</accession>
<gene>
    <name evidence="1" type="ORF">YBY_11910</name>
</gene>
<dbReference type="SUPFAM" id="SSF158668">
    <property type="entry name" value="MtlR-like"/>
    <property type="match status" value="1"/>
</dbReference>
<sequence>MAWKIEKWLDEVFPGESNLFSEYRNLSEREFVIVAAGVLDLALAELISKRLIDNPKEYESFLGLDESGNAPAGSMGARIQLALLLGIIRIEDARILRIIKNIRNKFAHRVNVSFLDTSVQPLTSKLLVEWSGRSNFILQSYPEDARIANKKGLSELKEQLDKVSQAGEGLLMAVFSVYQAYFYRLSDRVERINYVVGKPANDLQID</sequence>
<dbReference type="AlphaFoldDB" id="A0A455WAL5"/>
<dbReference type="Gene3D" id="1.20.120.330">
    <property type="entry name" value="Nucleotidyltransferases domain 2"/>
    <property type="match status" value="1"/>
</dbReference>
<dbReference type="InterPro" id="IPR038026">
    <property type="entry name" value="MtlR-like_sf"/>
</dbReference>
<proteinExistence type="predicted"/>